<evidence type="ECO:0000256" key="1">
    <source>
        <dbReference type="SAM" id="MobiDB-lite"/>
    </source>
</evidence>
<name>A0A8J5LAM1_ZINOF</name>
<dbReference type="EMBL" id="JACMSC010000009">
    <property type="protein sequence ID" value="KAG6505941.1"/>
    <property type="molecule type" value="Genomic_DNA"/>
</dbReference>
<accession>A0A8J5LAM1</accession>
<dbReference type="Proteomes" id="UP000734854">
    <property type="component" value="Unassembled WGS sequence"/>
</dbReference>
<organism evidence="2 3">
    <name type="scientific">Zingiber officinale</name>
    <name type="common">Ginger</name>
    <name type="synonym">Amomum zingiber</name>
    <dbReference type="NCBI Taxonomy" id="94328"/>
    <lineage>
        <taxon>Eukaryota</taxon>
        <taxon>Viridiplantae</taxon>
        <taxon>Streptophyta</taxon>
        <taxon>Embryophyta</taxon>
        <taxon>Tracheophyta</taxon>
        <taxon>Spermatophyta</taxon>
        <taxon>Magnoliopsida</taxon>
        <taxon>Liliopsida</taxon>
        <taxon>Zingiberales</taxon>
        <taxon>Zingiberaceae</taxon>
        <taxon>Zingiber</taxon>
    </lineage>
</organism>
<comment type="caution">
    <text evidence="2">The sequence shown here is derived from an EMBL/GenBank/DDBJ whole genome shotgun (WGS) entry which is preliminary data.</text>
</comment>
<keyword evidence="3" id="KW-1185">Reference proteome</keyword>
<gene>
    <name evidence="2" type="ORF">ZIOFF_031254</name>
</gene>
<evidence type="ECO:0000313" key="3">
    <source>
        <dbReference type="Proteomes" id="UP000734854"/>
    </source>
</evidence>
<feature type="region of interest" description="Disordered" evidence="1">
    <location>
        <begin position="51"/>
        <end position="80"/>
    </location>
</feature>
<dbReference type="AlphaFoldDB" id="A0A8J5LAM1"/>
<proteinExistence type="predicted"/>
<protein>
    <submittedName>
        <fullName evidence="2">Uncharacterized protein</fullName>
    </submittedName>
</protein>
<reference evidence="2 3" key="1">
    <citation type="submission" date="2020-08" db="EMBL/GenBank/DDBJ databases">
        <title>Plant Genome Project.</title>
        <authorList>
            <person name="Zhang R.-G."/>
        </authorList>
    </citation>
    <scope>NUCLEOTIDE SEQUENCE [LARGE SCALE GENOMIC DNA]</scope>
    <source>
        <tissue evidence="2">Rhizome</tissue>
    </source>
</reference>
<sequence length="108" mass="11281">MTDRLISSPPSPLTLRQCNHSRSHCLLASSDDNAGFMIDMLKGSAVGEATVASNRDGGDRRRSIGACGSPSGSAEGWSPFDASAELPRVNPASGLLGGAEKQIRLNLR</sequence>
<evidence type="ECO:0000313" key="2">
    <source>
        <dbReference type="EMBL" id="KAG6505941.1"/>
    </source>
</evidence>